<evidence type="ECO:0000256" key="2">
    <source>
        <dbReference type="ARBA" id="ARBA00022722"/>
    </source>
</evidence>
<keyword evidence="5" id="KW-0694">RNA-binding</keyword>
<organism evidence="6 7">
    <name type="scientific">Candidatus Nomurabacteria bacterium RIFCSPLOWO2_01_FULL_39_17</name>
    <dbReference type="NCBI Taxonomy" id="1801770"/>
    <lineage>
        <taxon>Bacteria</taxon>
        <taxon>Candidatus Nomuraibacteriota</taxon>
    </lineage>
</organism>
<dbReference type="AlphaFoldDB" id="A0A1F6WUW4"/>
<dbReference type="InterPro" id="IPR020568">
    <property type="entry name" value="Ribosomal_Su5_D2-typ_SF"/>
</dbReference>
<keyword evidence="2" id="KW-0540">Nuclease</keyword>
<evidence type="ECO:0000256" key="3">
    <source>
        <dbReference type="ARBA" id="ARBA00022759"/>
    </source>
</evidence>
<evidence type="ECO:0000313" key="6">
    <source>
        <dbReference type="EMBL" id="OGI85671.1"/>
    </source>
</evidence>
<dbReference type="InterPro" id="IPR014721">
    <property type="entry name" value="Ribsml_uS5_D2-typ_fold_subgr"/>
</dbReference>
<evidence type="ECO:0000256" key="1">
    <source>
        <dbReference type="ARBA" id="ARBA00022694"/>
    </source>
</evidence>
<comment type="caution">
    <text evidence="6">The sequence shown here is derived from an EMBL/GenBank/DDBJ whole genome shotgun (WGS) entry which is preliminary data.</text>
</comment>
<evidence type="ECO:0000256" key="5">
    <source>
        <dbReference type="ARBA" id="ARBA00022884"/>
    </source>
</evidence>
<keyword evidence="4" id="KW-0378">Hydrolase</keyword>
<dbReference type="InterPro" id="IPR000100">
    <property type="entry name" value="RNase_P"/>
</dbReference>
<proteinExistence type="predicted"/>
<dbReference type="GO" id="GO:0008033">
    <property type="term" value="P:tRNA processing"/>
    <property type="evidence" value="ECO:0007669"/>
    <property type="project" value="UniProtKB-KW"/>
</dbReference>
<dbReference type="Proteomes" id="UP000179352">
    <property type="component" value="Unassembled WGS sequence"/>
</dbReference>
<accession>A0A1F6WUW4</accession>
<dbReference type="EMBL" id="MFUU01000021">
    <property type="protein sequence ID" value="OGI85671.1"/>
    <property type="molecule type" value="Genomic_DNA"/>
</dbReference>
<name>A0A1F6WUW4_9BACT</name>
<sequence>MLPKKNRAGKKTVEKIFREGKFINSPCLTFKFISNTKSSTSRISFIVPKNIVKLAVKRNLLKRCGYVALGKHIKENPALLGVFIFKKYQDDISILENEIKNILHRVN</sequence>
<dbReference type="GO" id="GO:0004526">
    <property type="term" value="F:ribonuclease P activity"/>
    <property type="evidence" value="ECO:0007669"/>
    <property type="project" value="InterPro"/>
</dbReference>
<dbReference type="STRING" id="1801770.A3A01_01840"/>
<dbReference type="SUPFAM" id="SSF54211">
    <property type="entry name" value="Ribosomal protein S5 domain 2-like"/>
    <property type="match status" value="1"/>
</dbReference>
<keyword evidence="3" id="KW-0255">Endonuclease</keyword>
<protein>
    <submittedName>
        <fullName evidence="6">Uncharacterized protein</fullName>
    </submittedName>
</protein>
<keyword evidence="1" id="KW-0819">tRNA processing</keyword>
<dbReference type="Pfam" id="PF00825">
    <property type="entry name" value="Ribonuclease_P"/>
    <property type="match status" value="1"/>
</dbReference>
<evidence type="ECO:0000256" key="4">
    <source>
        <dbReference type="ARBA" id="ARBA00022801"/>
    </source>
</evidence>
<reference evidence="6 7" key="1">
    <citation type="journal article" date="2016" name="Nat. Commun.">
        <title>Thousands of microbial genomes shed light on interconnected biogeochemical processes in an aquifer system.</title>
        <authorList>
            <person name="Anantharaman K."/>
            <person name="Brown C.T."/>
            <person name="Hug L.A."/>
            <person name="Sharon I."/>
            <person name="Castelle C.J."/>
            <person name="Probst A.J."/>
            <person name="Thomas B.C."/>
            <person name="Singh A."/>
            <person name="Wilkins M.J."/>
            <person name="Karaoz U."/>
            <person name="Brodie E.L."/>
            <person name="Williams K.H."/>
            <person name="Hubbard S.S."/>
            <person name="Banfield J.F."/>
        </authorList>
    </citation>
    <scope>NUCLEOTIDE SEQUENCE [LARGE SCALE GENOMIC DNA]</scope>
</reference>
<evidence type="ECO:0000313" key="7">
    <source>
        <dbReference type="Proteomes" id="UP000179352"/>
    </source>
</evidence>
<dbReference type="Gene3D" id="3.30.230.10">
    <property type="match status" value="1"/>
</dbReference>
<gene>
    <name evidence="6" type="ORF">A3A01_01840</name>
</gene>
<dbReference type="GO" id="GO:0000049">
    <property type="term" value="F:tRNA binding"/>
    <property type="evidence" value="ECO:0007669"/>
    <property type="project" value="InterPro"/>
</dbReference>